<protein>
    <recommendedName>
        <fullName evidence="4">Structural maintenance of chromosomes protein 3</fullName>
    </recommendedName>
</protein>
<accession>A0A820MHE6</accession>
<evidence type="ECO:0008006" key="4">
    <source>
        <dbReference type="Google" id="ProtNLM"/>
    </source>
</evidence>
<dbReference type="SUPFAM" id="SSF52540">
    <property type="entry name" value="P-loop containing nucleoside triphosphate hydrolases"/>
    <property type="match status" value="1"/>
</dbReference>
<name>A0A820MHE6_9BILA</name>
<comment type="caution">
    <text evidence="2">The sequence shown here is derived from an EMBL/GenBank/DDBJ whole genome shotgun (WGS) entry which is preliminary data.</text>
</comment>
<feature type="non-terminal residue" evidence="2">
    <location>
        <position position="142"/>
    </location>
</feature>
<dbReference type="EMBL" id="CAJOBB010021038">
    <property type="protein sequence ID" value="CAF4372653.1"/>
    <property type="molecule type" value="Genomic_DNA"/>
</dbReference>
<keyword evidence="1" id="KW-0175">Coiled coil</keyword>
<dbReference type="InterPro" id="IPR027417">
    <property type="entry name" value="P-loop_NTPase"/>
</dbReference>
<evidence type="ECO:0000256" key="1">
    <source>
        <dbReference type="SAM" id="Coils"/>
    </source>
</evidence>
<evidence type="ECO:0000313" key="2">
    <source>
        <dbReference type="EMBL" id="CAF4372653.1"/>
    </source>
</evidence>
<reference evidence="2" key="1">
    <citation type="submission" date="2021-02" db="EMBL/GenBank/DDBJ databases">
        <authorList>
            <person name="Nowell W R."/>
        </authorList>
    </citation>
    <scope>NUCLEOTIDE SEQUENCE</scope>
</reference>
<dbReference type="Proteomes" id="UP000663868">
    <property type="component" value="Unassembled WGS sequence"/>
</dbReference>
<organism evidence="2 3">
    <name type="scientific">Adineta steineri</name>
    <dbReference type="NCBI Taxonomy" id="433720"/>
    <lineage>
        <taxon>Eukaryota</taxon>
        <taxon>Metazoa</taxon>
        <taxon>Spiralia</taxon>
        <taxon>Gnathifera</taxon>
        <taxon>Rotifera</taxon>
        <taxon>Eurotatoria</taxon>
        <taxon>Bdelloidea</taxon>
        <taxon>Adinetida</taxon>
        <taxon>Adinetidae</taxon>
        <taxon>Adineta</taxon>
    </lineage>
</organism>
<dbReference type="Gene3D" id="3.40.50.300">
    <property type="entry name" value="P-loop containing nucleotide triphosphate hydrolases"/>
    <property type="match status" value="1"/>
</dbReference>
<proteinExistence type="predicted"/>
<sequence>LDRKVVNKTDIINMLEGAGFSRSNPYYIVKQGKITQMATAPDANRLQLLREVAGTKVYDEKKQESETILAETEERRKKIADLLKAIEERLLSLETEKEELKQYQKWDRSKRGLECAICTSECDDAKKRIDEIVEKMNAATQK</sequence>
<evidence type="ECO:0000313" key="3">
    <source>
        <dbReference type="Proteomes" id="UP000663868"/>
    </source>
</evidence>
<gene>
    <name evidence="2" type="ORF">KXQ929_LOCUS49449</name>
</gene>
<feature type="non-terminal residue" evidence="2">
    <location>
        <position position="1"/>
    </location>
</feature>
<feature type="coiled-coil region" evidence="1">
    <location>
        <begin position="69"/>
        <end position="142"/>
    </location>
</feature>
<dbReference type="PANTHER" id="PTHR43977">
    <property type="entry name" value="STRUCTURAL MAINTENANCE OF CHROMOSOMES PROTEIN 3"/>
    <property type="match status" value="1"/>
</dbReference>
<dbReference type="AlphaFoldDB" id="A0A820MHE6"/>